<reference evidence="6 7" key="1">
    <citation type="journal article" date="2024" name="Nat. Commun.">
        <title>Phylogenomics reveals the evolutionary origins of lichenization in chlorophyte algae.</title>
        <authorList>
            <person name="Puginier C."/>
            <person name="Libourel C."/>
            <person name="Otte J."/>
            <person name="Skaloud P."/>
            <person name="Haon M."/>
            <person name="Grisel S."/>
            <person name="Petersen M."/>
            <person name="Berrin J.G."/>
            <person name="Delaux P.M."/>
            <person name="Dal Grande F."/>
            <person name="Keller J."/>
        </authorList>
    </citation>
    <scope>NUCLEOTIDE SEQUENCE [LARGE SCALE GENOMIC DNA]</scope>
    <source>
        <strain evidence="6 7">SAG 2043</strain>
    </source>
</reference>
<dbReference type="GO" id="GO:0008173">
    <property type="term" value="F:RNA methyltransferase activity"/>
    <property type="evidence" value="ECO:0007669"/>
    <property type="project" value="InterPro"/>
</dbReference>
<feature type="domain" description="tRNA/rRNA methyltransferase SpoU type" evidence="5">
    <location>
        <begin position="3"/>
        <end position="69"/>
    </location>
</feature>
<keyword evidence="3" id="KW-0808">Transferase</keyword>
<dbReference type="InterPro" id="IPR001537">
    <property type="entry name" value="SpoU_MeTrfase"/>
</dbReference>
<evidence type="ECO:0000259" key="5">
    <source>
        <dbReference type="Pfam" id="PF00588"/>
    </source>
</evidence>
<proteinExistence type="inferred from homology"/>
<dbReference type="PANTHER" id="PTHR42786:SF2">
    <property type="entry name" value="TRNA (CYTIDINE_URIDINE-2'-O-)-METHYLTRANSFERASE TRMJ"/>
    <property type="match status" value="1"/>
</dbReference>
<keyword evidence="7" id="KW-1185">Reference proteome</keyword>
<dbReference type="PANTHER" id="PTHR42786">
    <property type="entry name" value="TRNA/RRNA METHYLTRANSFERASE"/>
    <property type="match status" value="1"/>
</dbReference>
<dbReference type="Proteomes" id="UP001489004">
    <property type="component" value="Unassembled WGS sequence"/>
</dbReference>
<sequence length="207" mass="22508">MSPKFASNIGAIARTCANFEALDLWLVAPRCFPHSTEAYRIAVKSRVMDTMKVVDTLHEALADVTDSIGFSRRDGRARLAHPSLKRLLQQYPDCLPLFCYEMRTEAQEAAGSGKPDAPATDRFTSVMLAPAASSEIEALIQRWSDLAAMVGLGGAGTTGGQGNHARKRTVADHVRSLLQRGRATTQEVRVLHGLCSAFLKQLGNRQA</sequence>
<dbReference type="InterPro" id="IPR004384">
    <property type="entry name" value="RNA_MeTrfase_TrmJ/LasT"/>
</dbReference>
<protein>
    <recommendedName>
        <fullName evidence="5">tRNA/rRNA methyltransferase SpoU type domain-containing protein</fullName>
    </recommendedName>
</protein>
<comment type="caution">
    <text evidence="6">The sequence shown here is derived from an EMBL/GenBank/DDBJ whole genome shotgun (WGS) entry which is preliminary data.</text>
</comment>
<keyword evidence="2" id="KW-0489">Methyltransferase</keyword>
<keyword evidence="4" id="KW-0949">S-adenosyl-L-methionine</keyword>
<evidence type="ECO:0000313" key="6">
    <source>
        <dbReference type="EMBL" id="KAK9804369.1"/>
    </source>
</evidence>
<dbReference type="Pfam" id="PF00588">
    <property type="entry name" value="SpoU_methylase"/>
    <property type="match status" value="1"/>
</dbReference>
<evidence type="ECO:0000256" key="2">
    <source>
        <dbReference type="ARBA" id="ARBA00022603"/>
    </source>
</evidence>
<evidence type="ECO:0000313" key="7">
    <source>
        <dbReference type="Proteomes" id="UP001489004"/>
    </source>
</evidence>
<dbReference type="GO" id="GO:0005829">
    <property type="term" value="C:cytosol"/>
    <property type="evidence" value="ECO:0007669"/>
    <property type="project" value="TreeGrafter"/>
</dbReference>
<dbReference type="GO" id="GO:0003723">
    <property type="term" value="F:RNA binding"/>
    <property type="evidence" value="ECO:0007669"/>
    <property type="project" value="InterPro"/>
</dbReference>
<evidence type="ECO:0000256" key="4">
    <source>
        <dbReference type="ARBA" id="ARBA00022691"/>
    </source>
</evidence>
<dbReference type="AlphaFoldDB" id="A0AAW1P209"/>
<dbReference type="InterPro" id="IPR029026">
    <property type="entry name" value="tRNA_m1G_MTases_N"/>
</dbReference>
<organism evidence="6 7">
    <name type="scientific">[Myrmecia] bisecta</name>
    <dbReference type="NCBI Taxonomy" id="41462"/>
    <lineage>
        <taxon>Eukaryota</taxon>
        <taxon>Viridiplantae</taxon>
        <taxon>Chlorophyta</taxon>
        <taxon>core chlorophytes</taxon>
        <taxon>Trebouxiophyceae</taxon>
        <taxon>Trebouxiales</taxon>
        <taxon>Trebouxiaceae</taxon>
        <taxon>Myrmecia</taxon>
    </lineage>
</organism>
<evidence type="ECO:0000256" key="1">
    <source>
        <dbReference type="ARBA" id="ARBA00007228"/>
    </source>
</evidence>
<evidence type="ECO:0000256" key="3">
    <source>
        <dbReference type="ARBA" id="ARBA00022679"/>
    </source>
</evidence>
<name>A0AAW1P209_9CHLO</name>
<gene>
    <name evidence="6" type="ORF">WJX72_009533</name>
</gene>
<dbReference type="EMBL" id="JALJOR010000018">
    <property type="protein sequence ID" value="KAK9804369.1"/>
    <property type="molecule type" value="Genomic_DNA"/>
</dbReference>
<dbReference type="SUPFAM" id="SSF75217">
    <property type="entry name" value="alpha/beta knot"/>
    <property type="match status" value="1"/>
</dbReference>
<dbReference type="InterPro" id="IPR029028">
    <property type="entry name" value="Alpha/beta_knot_MTases"/>
</dbReference>
<accession>A0AAW1P209</accession>
<dbReference type="GO" id="GO:0002128">
    <property type="term" value="P:tRNA nucleoside ribose methylation"/>
    <property type="evidence" value="ECO:0007669"/>
    <property type="project" value="TreeGrafter"/>
</dbReference>
<comment type="similarity">
    <text evidence="1">Belongs to the class IV-like SAM-binding methyltransferase superfamily. RNA methyltransferase TrmH family.</text>
</comment>
<dbReference type="Gene3D" id="1.10.8.590">
    <property type="match status" value="1"/>
</dbReference>
<dbReference type="Gene3D" id="3.40.1280.10">
    <property type="match status" value="1"/>
</dbReference>